<dbReference type="GO" id="GO:0004252">
    <property type="term" value="F:serine-type endopeptidase activity"/>
    <property type="evidence" value="ECO:0007669"/>
    <property type="project" value="InterPro"/>
</dbReference>
<dbReference type="InterPro" id="IPR020568">
    <property type="entry name" value="Ribosomal_Su5_D2-typ_SF"/>
</dbReference>
<name>A0AA96GR03_9BACT</name>
<dbReference type="AlphaFoldDB" id="A0AA96GR03"/>
<evidence type="ECO:0000313" key="2">
    <source>
        <dbReference type="EMBL" id="WNM61961.1"/>
    </source>
</evidence>
<dbReference type="SUPFAM" id="SSF54211">
    <property type="entry name" value="Ribosomal protein S5 domain 2-like"/>
    <property type="match status" value="1"/>
</dbReference>
<dbReference type="EMBL" id="CP116968">
    <property type="protein sequence ID" value="WNM61961.1"/>
    <property type="molecule type" value="Genomic_DNA"/>
</dbReference>
<evidence type="ECO:0000259" key="1">
    <source>
        <dbReference type="Pfam" id="PF05362"/>
    </source>
</evidence>
<feature type="domain" description="Lon proteolytic" evidence="1">
    <location>
        <begin position="158"/>
        <end position="216"/>
    </location>
</feature>
<proteinExistence type="predicted"/>
<sequence length="264" mass="28747">MSGCRASFHGNFSDFLSARRGTQRDVVSTFWSILTGVFLSVSLSWGLPASGHAASESSPPIKYVRTMIPILGTTMNEQSEQVGIVAEIQLEFLQRRDHKGLDLQFLSRPGKFSPYAQQSVKDALVLVVEAAGLNPDSWTVKFILPYPGVTLYGESLSAMAALNVVALAKNEPVDEETVLTGTVTPDGHVGTVGGVPLKILAAYEQRYRRVLIPEEPDVADDDWETPFLMEVTPVGSIKHAYLALTNRPLRSHLNDQSLAASLAH</sequence>
<dbReference type="Pfam" id="PF05362">
    <property type="entry name" value="Lon_C"/>
    <property type="match status" value="1"/>
</dbReference>
<dbReference type="InterPro" id="IPR008269">
    <property type="entry name" value="Lon_proteolytic"/>
</dbReference>
<dbReference type="Proteomes" id="UP001302494">
    <property type="component" value="Chromosome"/>
</dbReference>
<dbReference type="KEGG" id="nneo:PQG83_19810"/>
<dbReference type="Gene3D" id="3.30.230.10">
    <property type="match status" value="1"/>
</dbReference>
<evidence type="ECO:0000313" key="3">
    <source>
        <dbReference type="Proteomes" id="UP001302494"/>
    </source>
</evidence>
<organism evidence="2 3">
    <name type="scientific">Candidatus Nitrospira neomarina</name>
    <dbReference type="NCBI Taxonomy" id="3020899"/>
    <lineage>
        <taxon>Bacteria</taxon>
        <taxon>Pseudomonadati</taxon>
        <taxon>Nitrospirota</taxon>
        <taxon>Nitrospiria</taxon>
        <taxon>Nitrospirales</taxon>
        <taxon>Nitrospiraceae</taxon>
        <taxon>Nitrospira</taxon>
    </lineage>
</organism>
<keyword evidence="3" id="KW-1185">Reference proteome</keyword>
<reference evidence="2 3" key="1">
    <citation type="submission" date="2023-01" db="EMBL/GenBank/DDBJ databases">
        <title>Cultivation and genomic characterization of new, ubiquitous marine nitrite-oxidizing bacteria from the Nitrospirales.</title>
        <authorList>
            <person name="Mueller A.J."/>
            <person name="Daebeler A."/>
            <person name="Herbold C.W."/>
            <person name="Kirkegaard R.H."/>
            <person name="Daims H."/>
        </authorList>
    </citation>
    <scope>NUCLEOTIDE SEQUENCE [LARGE SCALE GENOMIC DNA]</scope>
    <source>
        <strain evidence="2 3">DK</strain>
    </source>
</reference>
<dbReference type="RefSeq" id="WP_312744749.1">
    <property type="nucleotide sequence ID" value="NZ_CP116968.1"/>
</dbReference>
<accession>A0AA96GR03</accession>
<gene>
    <name evidence="2" type="ORF">PQG83_19810</name>
</gene>
<dbReference type="GO" id="GO:0006508">
    <property type="term" value="P:proteolysis"/>
    <property type="evidence" value="ECO:0007669"/>
    <property type="project" value="InterPro"/>
</dbReference>
<protein>
    <recommendedName>
        <fullName evidence="1">Lon proteolytic domain-containing protein</fullName>
    </recommendedName>
</protein>
<dbReference type="GO" id="GO:0004176">
    <property type="term" value="F:ATP-dependent peptidase activity"/>
    <property type="evidence" value="ECO:0007669"/>
    <property type="project" value="InterPro"/>
</dbReference>
<dbReference type="InterPro" id="IPR014721">
    <property type="entry name" value="Ribsml_uS5_D2-typ_fold_subgr"/>
</dbReference>